<dbReference type="EMBL" id="JAFBDR010000032">
    <property type="protein sequence ID" value="MBM7573394.1"/>
    <property type="molecule type" value="Genomic_DNA"/>
</dbReference>
<proteinExistence type="predicted"/>
<feature type="transmembrane region" description="Helical" evidence="5">
    <location>
        <begin position="37"/>
        <end position="56"/>
    </location>
</feature>
<feature type="transmembrane region" description="Helical" evidence="5">
    <location>
        <begin position="223"/>
        <end position="249"/>
    </location>
</feature>
<dbReference type="Proteomes" id="UP001296943">
    <property type="component" value="Unassembled WGS sequence"/>
</dbReference>
<evidence type="ECO:0000256" key="3">
    <source>
        <dbReference type="ARBA" id="ARBA00022989"/>
    </source>
</evidence>
<organism evidence="6 7">
    <name type="scientific">Aquibacillus albus</name>
    <dbReference type="NCBI Taxonomy" id="1168171"/>
    <lineage>
        <taxon>Bacteria</taxon>
        <taxon>Bacillati</taxon>
        <taxon>Bacillota</taxon>
        <taxon>Bacilli</taxon>
        <taxon>Bacillales</taxon>
        <taxon>Bacillaceae</taxon>
        <taxon>Aquibacillus</taxon>
    </lineage>
</organism>
<protein>
    <submittedName>
        <fullName evidence="6">Na+-dependent transporter</fullName>
    </submittedName>
</protein>
<evidence type="ECO:0000256" key="1">
    <source>
        <dbReference type="ARBA" id="ARBA00004141"/>
    </source>
</evidence>
<feature type="transmembrane region" description="Helical" evidence="5">
    <location>
        <begin position="200"/>
        <end position="217"/>
    </location>
</feature>
<dbReference type="Pfam" id="PF01758">
    <property type="entry name" value="SBF"/>
    <property type="match status" value="1"/>
</dbReference>
<accession>A0ABS2N5N5</accession>
<evidence type="ECO:0000256" key="5">
    <source>
        <dbReference type="SAM" id="Phobius"/>
    </source>
</evidence>
<gene>
    <name evidence="6" type="ORF">JOC48_003957</name>
</gene>
<dbReference type="PANTHER" id="PTHR10361">
    <property type="entry name" value="SODIUM-BILE ACID COTRANSPORTER"/>
    <property type="match status" value="1"/>
</dbReference>
<dbReference type="InterPro" id="IPR038770">
    <property type="entry name" value="Na+/solute_symporter_sf"/>
</dbReference>
<name>A0ABS2N5N5_9BACI</name>
<keyword evidence="4 5" id="KW-0472">Membrane</keyword>
<dbReference type="Gene3D" id="1.20.1530.20">
    <property type="match status" value="1"/>
</dbReference>
<dbReference type="InterPro" id="IPR004710">
    <property type="entry name" value="Bilac:Na_transpt"/>
</dbReference>
<feature type="transmembrane region" description="Helical" evidence="5">
    <location>
        <begin position="95"/>
        <end position="117"/>
    </location>
</feature>
<feature type="transmembrane region" description="Helical" evidence="5">
    <location>
        <begin position="68"/>
        <end position="89"/>
    </location>
</feature>
<reference evidence="6 7" key="1">
    <citation type="submission" date="2021-01" db="EMBL/GenBank/DDBJ databases">
        <title>Genomic Encyclopedia of Type Strains, Phase IV (KMG-IV): sequencing the most valuable type-strain genomes for metagenomic binning, comparative biology and taxonomic classification.</title>
        <authorList>
            <person name="Goeker M."/>
        </authorList>
    </citation>
    <scope>NUCLEOTIDE SEQUENCE [LARGE SCALE GENOMIC DNA]</scope>
    <source>
        <strain evidence="6 7">DSM 23711</strain>
    </source>
</reference>
<evidence type="ECO:0000256" key="2">
    <source>
        <dbReference type="ARBA" id="ARBA00022692"/>
    </source>
</evidence>
<dbReference type="InterPro" id="IPR002657">
    <property type="entry name" value="BilAc:Na_symport/Acr3"/>
</dbReference>
<feature type="transmembrane region" description="Helical" evidence="5">
    <location>
        <begin position="124"/>
        <end position="150"/>
    </location>
</feature>
<keyword evidence="7" id="KW-1185">Reference proteome</keyword>
<feature type="transmembrane region" description="Helical" evidence="5">
    <location>
        <begin position="270"/>
        <end position="293"/>
    </location>
</feature>
<feature type="transmembrane region" description="Helical" evidence="5">
    <location>
        <begin position="12"/>
        <end position="31"/>
    </location>
</feature>
<keyword evidence="3 5" id="KW-1133">Transmembrane helix</keyword>
<feature type="transmembrane region" description="Helical" evidence="5">
    <location>
        <begin position="156"/>
        <end position="179"/>
    </location>
</feature>
<sequence>MLPKVNLVLEKAMPLLTPLIVALGITVLSGASGFSNWIPWIFAFISFSSCLAFNLLDVKMAFSKPLPLISCMIILQVVMPALAYVVGILFLHGDIYTITGVVLTFIIPTGVVTLMWVSIYGGNVGLSVVIVLTNTLLSPIIVPFVLYLFVGTKVSIDILGLFNGLLWMVAIPSVLGMTVNRMTDGKSKRLGKTLAPFTKICVMIVILINSAVVSPYFERIDANLIYTFLIVLSLACMGYLIGFFTAIGFNWNKDYVISLMYNSGMRNTGVGAALAVTYFPSATVLPVVLAIVFQQFLASVAGQISVKYFEKNVNLWNNIIRKLG</sequence>
<keyword evidence="2 5" id="KW-0812">Transmembrane</keyword>
<comment type="subcellular location">
    <subcellularLocation>
        <location evidence="1">Membrane</location>
        <topology evidence="1">Multi-pass membrane protein</topology>
    </subcellularLocation>
</comment>
<evidence type="ECO:0000313" key="7">
    <source>
        <dbReference type="Proteomes" id="UP001296943"/>
    </source>
</evidence>
<comment type="caution">
    <text evidence="6">The sequence shown here is derived from an EMBL/GenBank/DDBJ whole genome shotgun (WGS) entry which is preliminary data.</text>
</comment>
<dbReference type="PANTHER" id="PTHR10361:SF28">
    <property type="entry name" value="P3 PROTEIN-RELATED"/>
    <property type="match status" value="1"/>
</dbReference>
<evidence type="ECO:0000313" key="6">
    <source>
        <dbReference type="EMBL" id="MBM7573394.1"/>
    </source>
</evidence>
<evidence type="ECO:0000256" key="4">
    <source>
        <dbReference type="ARBA" id="ARBA00023136"/>
    </source>
</evidence>
<dbReference type="RefSeq" id="WP_204502041.1">
    <property type="nucleotide sequence ID" value="NZ_JAFBDR010000032.1"/>
</dbReference>